<dbReference type="PANTHER" id="PTHR43480:SF1">
    <property type="entry name" value="ACYL-[ACYL-CARRIER-PROTEIN]--UDP-N-ACETYLGLUCOSAMINE O-ACYLTRANSFERASE, MITOCHONDRIAL-RELATED"/>
    <property type="match status" value="1"/>
</dbReference>
<evidence type="ECO:0000256" key="1">
    <source>
        <dbReference type="ARBA" id="ARBA00022516"/>
    </source>
</evidence>
<dbReference type="EC" id="2.3.1.129" evidence="7"/>
<dbReference type="InterPro" id="IPR001451">
    <property type="entry name" value="Hexapep"/>
</dbReference>
<keyword evidence="2" id="KW-0441">Lipid A biosynthesis</keyword>
<evidence type="ECO:0000256" key="4">
    <source>
        <dbReference type="ARBA" id="ARBA00023098"/>
    </source>
</evidence>
<organism evidence="7">
    <name type="scientific">hydrothermal vent metagenome</name>
    <dbReference type="NCBI Taxonomy" id="652676"/>
    <lineage>
        <taxon>unclassified sequences</taxon>
        <taxon>metagenomes</taxon>
        <taxon>ecological metagenomes</taxon>
    </lineage>
</organism>
<keyword evidence="1" id="KW-0444">Lipid biosynthesis</keyword>
<feature type="domain" description="UDP N-acetylglucosamine O-acyltransferase C-terminal" evidence="6">
    <location>
        <begin position="147"/>
        <end position="228"/>
    </location>
</feature>
<dbReference type="GO" id="GO:0008780">
    <property type="term" value="F:acyl-[acyl-carrier-protein]-UDP-N-acetylglucosamine O-acyltransferase activity"/>
    <property type="evidence" value="ECO:0007669"/>
    <property type="project" value="UniProtKB-EC"/>
</dbReference>
<dbReference type="Pfam" id="PF13720">
    <property type="entry name" value="Acetyltransf_11"/>
    <property type="match status" value="1"/>
</dbReference>
<evidence type="ECO:0000259" key="6">
    <source>
        <dbReference type="Pfam" id="PF13720"/>
    </source>
</evidence>
<dbReference type="GO" id="GO:0009245">
    <property type="term" value="P:lipid A biosynthetic process"/>
    <property type="evidence" value="ECO:0007669"/>
    <property type="project" value="UniProtKB-KW"/>
</dbReference>
<keyword evidence="3 7" id="KW-0808">Transferase</keyword>
<dbReference type="InterPro" id="IPR037157">
    <property type="entry name" value="Acetyltransf_C_sf"/>
</dbReference>
<evidence type="ECO:0000256" key="5">
    <source>
        <dbReference type="ARBA" id="ARBA00023315"/>
    </source>
</evidence>
<proteinExistence type="predicted"/>
<dbReference type="Gene3D" id="2.160.10.10">
    <property type="entry name" value="Hexapeptide repeat proteins"/>
    <property type="match status" value="1"/>
</dbReference>
<evidence type="ECO:0000256" key="2">
    <source>
        <dbReference type="ARBA" id="ARBA00022556"/>
    </source>
</evidence>
<sequence length="229" mass="24685">ANVEIGPDCDIGPHVVINGPTVIGAGNKIHSFSSIGCDPQDKKYNGETTRLVIGDNNTIFEYVTISRGTAQDRGVTTVGSDNWIMSYVHIAHDCIVGNNTILANNVTLAGHVDVGDHAILGGFTLVHQFCNVGEHSFSQMNSVVSKDVLPFLMIGGHMAKAHGLNSEGLKRRGYSVESRAALKQAYRLIFRSGLKLDEAKEKILALAEKHSEVAIMSDFLAKSSRGIVR</sequence>
<dbReference type="InterPro" id="IPR011004">
    <property type="entry name" value="Trimer_LpxA-like_sf"/>
</dbReference>
<dbReference type="PANTHER" id="PTHR43480">
    <property type="entry name" value="ACYL-[ACYL-CARRIER-PROTEIN]--UDP-N-ACETYLGLUCOSAMINE O-ACYLTRANSFERASE"/>
    <property type="match status" value="1"/>
</dbReference>
<name>A0A3B0ZU40_9ZZZZ</name>
<dbReference type="AlphaFoldDB" id="A0A3B0ZU40"/>
<dbReference type="EMBL" id="UOFP01000031">
    <property type="protein sequence ID" value="VAW84176.1"/>
    <property type="molecule type" value="Genomic_DNA"/>
</dbReference>
<accession>A0A3B0ZU40</accession>
<dbReference type="GO" id="GO:0016020">
    <property type="term" value="C:membrane"/>
    <property type="evidence" value="ECO:0007669"/>
    <property type="project" value="GOC"/>
</dbReference>
<evidence type="ECO:0000313" key="7">
    <source>
        <dbReference type="EMBL" id="VAW84176.1"/>
    </source>
</evidence>
<protein>
    <submittedName>
        <fullName evidence="7">Acyl-[acyl-carrier-protein]--UDP-N-acetylglucosamine O-acyltransferase</fullName>
        <ecNumber evidence="7">2.3.1.129</ecNumber>
    </submittedName>
</protein>
<dbReference type="SUPFAM" id="SSF51161">
    <property type="entry name" value="Trimeric LpxA-like enzymes"/>
    <property type="match status" value="1"/>
</dbReference>
<feature type="non-terminal residue" evidence="7">
    <location>
        <position position="1"/>
    </location>
</feature>
<dbReference type="Pfam" id="PF00132">
    <property type="entry name" value="Hexapep"/>
    <property type="match status" value="1"/>
</dbReference>
<dbReference type="CDD" id="cd03351">
    <property type="entry name" value="LbH_UDP-GlcNAc_AT"/>
    <property type="match status" value="1"/>
</dbReference>
<dbReference type="Gene3D" id="1.20.1180.10">
    <property type="entry name" value="Udp N-acetylglucosamine O-acyltransferase, C-terminal domain"/>
    <property type="match status" value="1"/>
</dbReference>
<keyword evidence="5 7" id="KW-0012">Acyltransferase</keyword>
<dbReference type="PIRSF" id="PIRSF000456">
    <property type="entry name" value="UDP-GlcNAc_acltr"/>
    <property type="match status" value="1"/>
</dbReference>
<keyword evidence="4" id="KW-0443">Lipid metabolism</keyword>
<gene>
    <name evidence="7" type="ORF">MNBD_GAMMA18-1638</name>
</gene>
<dbReference type="NCBIfam" id="NF003657">
    <property type="entry name" value="PRK05289.1"/>
    <property type="match status" value="1"/>
</dbReference>
<reference evidence="7" key="1">
    <citation type="submission" date="2018-06" db="EMBL/GenBank/DDBJ databases">
        <authorList>
            <person name="Zhirakovskaya E."/>
        </authorList>
    </citation>
    <scope>NUCLEOTIDE SEQUENCE</scope>
</reference>
<dbReference type="InterPro" id="IPR029098">
    <property type="entry name" value="Acetyltransf_C"/>
</dbReference>
<evidence type="ECO:0000256" key="3">
    <source>
        <dbReference type="ARBA" id="ARBA00022679"/>
    </source>
</evidence>
<dbReference type="NCBIfam" id="TIGR01852">
    <property type="entry name" value="lipid_A_lpxA"/>
    <property type="match status" value="1"/>
</dbReference>
<dbReference type="InterPro" id="IPR010137">
    <property type="entry name" value="Lipid_A_LpxA"/>
</dbReference>